<name>A0AAD3YED2_9TREE</name>
<keyword evidence="3" id="KW-1185">Reference proteome</keyword>
<sequence length="341" mass="36284">MLLDSHTVALEADIAFRDASPRILPAEQLLSKTAPYLPATERELVTLLVAARALLSSPSIPSLLPAVSDRLLSPPCCPPVPVPVPPAPRRTTRTPPRYSPPRMAIADLTTSPHSTSHPKRSSSGGGSPGKRLAIDVHAWRSGESGAALFDLSIDRADDRCCSPTEIDTPTPSETARSAGRSKAEALANHKLEADETSGSCRASPLQAEETLRPGRLAFREEETVMPGALTLQPAWKEERFGPTATMQPSTSASTMHFKRLSLHQPATVSCGALKLRSRALAIASAAVDSTGMATGNERLDDATELKLEDYLGVLVERKLRVVLVSSAEMDGAVEAIRAGHS</sequence>
<dbReference type="EMBL" id="BTCM01000007">
    <property type="protein sequence ID" value="GMK59033.1"/>
    <property type="molecule type" value="Genomic_DNA"/>
</dbReference>
<comment type="caution">
    <text evidence="2">The sequence shown here is derived from an EMBL/GenBank/DDBJ whole genome shotgun (WGS) entry which is preliminary data.</text>
</comment>
<dbReference type="Proteomes" id="UP001222932">
    <property type="component" value="Unassembled WGS sequence"/>
</dbReference>
<gene>
    <name evidence="2" type="ORF">CspeluHIS016_0700480</name>
</gene>
<dbReference type="AlphaFoldDB" id="A0AAD3YED2"/>
<accession>A0AAD3YED2</accession>
<evidence type="ECO:0000313" key="2">
    <source>
        <dbReference type="EMBL" id="GMK59033.1"/>
    </source>
</evidence>
<feature type="compositionally biased region" description="Polar residues" evidence="1">
    <location>
        <begin position="165"/>
        <end position="175"/>
    </location>
</feature>
<reference evidence="2" key="1">
    <citation type="journal article" date="2023" name="BMC Genomics">
        <title>Chromosome-level genome assemblies of Cutaneotrichosporon spp. (Trichosporonales, Basidiomycota) reveal imbalanced evolution between nucleotide sequences and chromosome synteny.</title>
        <authorList>
            <person name="Kobayashi Y."/>
            <person name="Kayamori A."/>
            <person name="Aoki K."/>
            <person name="Shiwa Y."/>
            <person name="Matsutani M."/>
            <person name="Fujita N."/>
            <person name="Sugita T."/>
            <person name="Iwasaki W."/>
            <person name="Tanaka N."/>
            <person name="Takashima M."/>
        </authorList>
    </citation>
    <scope>NUCLEOTIDE SEQUENCE</scope>
    <source>
        <strain evidence="2">HIS016</strain>
    </source>
</reference>
<feature type="compositionally biased region" description="Low complexity" evidence="1">
    <location>
        <begin position="93"/>
        <end position="102"/>
    </location>
</feature>
<proteinExistence type="predicted"/>
<feature type="region of interest" description="Disordered" evidence="1">
    <location>
        <begin position="160"/>
        <end position="185"/>
    </location>
</feature>
<feature type="region of interest" description="Disordered" evidence="1">
    <location>
        <begin position="82"/>
        <end position="131"/>
    </location>
</feature>
<evidence type="ECO:0000313" key="3">
    <source>
        <dbReference type="Proteomes" id="UP001222932"/>
    </source>
</evidence>
<organism evidence="2 3">
    <name type="scientific">Cutaneotrichosporon spelunceum</name>
    <dbReference type="NCBI Taxonomy" id="1672016"/>
    <lineage>
        <taxon>Eukaryota</taxon>
        <taxon>Fungi</taxon>
        <taxon>Dikarya</taxon>
        <taxon>Basidiomycota</taxon>
        <taxon>Agaricomycotina</taxon>
        <taxon>Tremellomycetes</taxon>
        <taxon>Trichosporonales</taxon>
        <taxon>Trichosporonaceae</taxon>
        <taxon>Cutaneotrichosporon</taxon>
    </lineage>
</organism>
<protein>
    <submittedName>
        <fullName evidence="2">Uncharacterized protein</fullName>
    </submittedName>
</protein>
<reference evidence="2" key="2">
    <citation type="submission" date="2023-06" db="EMBL/GenBank/DDBJ databases">
        <authorList>
            <person name="Kobayashi Y."/>
            <person name="Kayamori A."/>
            <person name="Aoki K."/>
            <person name="Shiwa Y."/>
            <person name="Fujita N."/>
            <person name="Sugita T."/>
            <person name="Iwasaki W."/>
            <person name="Tanaka N."/>
            <person name="Takashima M."/>
        </authorList>
    </citation>
    <scope>NUCLEOTIDE SEQUENCE</scope>
    <source>
        <strain evidence="2">HIS016</strain>
    </source>
</reference>
<evidence type="ECO:0000256" key="1">
    <source>
        <dbReference type="SAM" id="MobiDB-lite"/>
    </source>
</evidence>